<dbReference type="AlphaFoldDB" id="A0A6P2BQB5"/>
<dbReference type="Proteomes" id="UP000460272">
    <property type="component" value="Unassembled WGS sequence"/>
</dbReference>
<gene>
    <name evidence="2" type="ORF">EAS64_33275</name>
</gene>
<keyword evidence="1" id="KW-0812">Transmembrane</keyword>
<protein>
    <submittedName>
        <fullName evidence="2">Uncharacterized protein</fullName>
    </submittedName>
</protein>
<sequence length="393" mass="41749">MPDLDLSRTAPVTDADAARLASPAAFTDLASQIMATPVPASGRRARWTDAIKAGLLARRPVIVRPRRSLVLLTAVPVVLAALAACLVTVTYRSGDDPDSPAAIEAMSFIKENGTITVVIKNLYADTSWYNADLARHHLDITVRLAPTPPSLVGFIGSTSFGRTASGHSDEIKPISAPGSCDLGGTDCQIGFTVPAGFQGEVDMWIGRPARPGEQYAYAGSAFNRGEPLYGLTGQIFDHPLNEVLPLLARHHITVAQCREEGPGQQGNGICDPATMPGAWYVSDVTPWAPDQVMLTIQSEPYPASGSFFTPGEPLYGLRNQIVGHRVSEVLPLLARHHVTVAQCLIDGTDTQASGSCDPSNMPGNWYVHDVPVYGGNQVTAIIGRDKPPAGAAR</sequence>
<dbReference type="RefSeq" id="WP_145859503.1">
    <property type="nucleotide sequence ID" value="NZ_RPFW01000007.1"/>
</dbReference>
<keyword evidence="1" id="KW-0472">Membrane</keyword>
<keyword evidence="1" id="KW-1133">Transmembrane helix</keyword>
<accession>A0A6P2BQB5</accession>
<keyword evidence="3" id="KW-1185">Reference proteome</keyword>
<organism evidence="2 3">
    <name type="scientific">Trebonia kvetii</name>
    <dbReference type="NCBI Taxonomy" id="2480626"/>
    <lineage>
        <taxon>Bacteria</taxon>
        <taxon>Bacillati</taxon>
        <taxon>Actinomycetota</taxon>
        <taxon>Actinomycetes</taxon>
        <taxon>Streptosporangiales</taxon>
        <taxon>Treboniaceae</taxon>
        <taxon>Trebonia</taxon>
    </lineage>
</organism>
<dbReference type="EMBL" id="RPFW01000007">
    <property type="protein sequence ID" value="TVZ01160.1"/>
    <property type="molecule type" value="Genomic_DNA"/>
</dbReference>
<evidence type="ECO:0000313" key="3">
    <source>
        <dbReference type="Proteomes" id="UP000460272"/>
    </source>
</evidence>
<comment type="caution">
    <text evidence="2">The sequence shown here is derived from an EMBL/GenBank/DDBJ whole genome shotgun (WGS) entry which is preliminary data.</text>
</comment>
<evidence type="ECO:0000313" key="2">
    <source>
        <dbReference type="EMBL" id="TVZ01160.1"/>
    </source>
</evidence>
<evidence type="ECO:0000256" key="1">
    <source>
        <dbReference type="SAM" id="Phobius"/>
    </source>
</evidence>
<proteinExistence type="predicted"/>
<dbReference type="OrthoDB" id="3826074at2"/>
<reference evidence="2 3" key="1">
    <citation type="submission" date="2018-11" db="EMBL/GenBank/DDBJ databases">
        <title>Trebonia kvetii gen.nov., sp.nov., a novel acidophilic actinobacterium, and proposal of the new actinobacterial family Treboniaceae fam. nov.</title>
        <authorList>
            <person name="Rapoport D."/>
            <person name="Sagova-Mareckova M."/>
            <person name="Sedlacek I."/>
            <person name="Provaznik J."/>
            <person name="Kralova S."/>
            <person name="Pavlinic D."/>
            <person name="Benes V."/>
            <person name="Kopecky J."/>
        </authorList>
    </citation>
    <scope>NUCLEOTIDE SEQUENCE [LARGE SCALE GENOMIC DNA]</scope>
    <source>
        <strain evidence="2 3">15Tr583</strain>
    </source>
</reference>
<name>A0A6P2BQB5_9ACTN</name>
<feature type="transmembrane region" description="Helical" evidence="1">
    <location>
        <begin position="69"/>
        <end position="91"/>
    </location>
</feature>